<dbReference type="AlphaFoldDB" id="A0AAD7XQ86"/>
<feature type="transmembrane region" description="Helical" evidence="11">
    <location>
        <begin position="184"/>
        <end position="204"/>
    </location>
</feature>
<evidence type="ECO:0000256" key="5">
    <source>
        <dbReference type="ARBA" id="ARBA00022989"/>
    </source>
</evidence>
<evidence type="ECO:0000256" key="10">
    <source>
        <dbReference type="SAM" id="MobiDB-lite"/>
    </source>
</evidence>
<organism evidence="13 14">
    <name type="scientific">Chrysophaeum taylorii</name>
    <dbReference type="NCBI Taxonomy" id="2483200"/>
    <lineage>
        <taxon>Eukaryota</taxon>
        <taxon>Sar</taxon>
        <taxon>Stramenopiles</taxon>
        <taxon>Ochrophyta</taxon>
        <taxon>Pelagophyceae</taxon>
        <taxon>Pelagomonadales</taxon>
        <taxon>Pelagomonadaceae</taxon>
        <taxon>Chrysophaeum</taxon>
    </lineage>
</organism>
<feature type="compositionally biased region" description="Polar residues" evidence="10">
    <location>
        <begin position="454"/>
        <end position="470"/>
    </location>
</feature>
<evidence type="ECO:0000313" key="14">
    <source>
        <dbReference type="Proteomes" id="UP001230188"/>
    </source>
</evidence>
<evidence type="ECO:0000256" key="9">
    <source>
        <dbReference type="ARBA" id="ARBA00023201"/>
    </source>
</evidence>
<dbReference type="Gene3D" id="2.60.120.10">
    <property type="entry name" value="Jelly Rolls"/>
    <property type="match status" value="1"/>
</dbReference>
<keyword evidence="8 11" id="KW-0472">Membrane</keyword>
<dbReference type="PANTHER" id="PTHR10110">
    <property type="entry name" value="SODIUM/HYDROGEN EXCHANGER"/>
    <property type="match status" value="1"/>
</dbReference>
<evidence type="ECO:0000313" key="13">
    <source>
        <dbReference type="EMBL" id="KAJ8610286.1"/>
    </source>
</evidence>
<keyword evidence="5 11" id="KW-1133">Transmembrane helix</keyword>
<accession>A0AAD7XQ86</accession>
<dbReference type="PANTHER" id="PTHR10110:SF86">
    <property type="entry name" value="SODIUM_HYDROGEN EXCHANGER 7"/>
    <property type="match status" value="1"/>
</dbReference>
<feature type="region of interest" description="Disordered" evidence="10">
    <location>
        <begin position="446"/>
        <end position="478"/>
    </location>
</feature>
<feature type="transmembrane region" description="Helical" evidence="11">
    <location>
        <begin position="99"/>
        <end position="121"/>
    </location>
</feature>
<comment type="caution">
    <text evidence="13">The sequence shown here is derived from an EMBL/GenBank/DDBJ whole genome shotgun (WGS) entry which is preliminary data.</text>
</comment>
<gene>
    <name evidence="13" type="ORF">CTAYLR_009069</name>
</gene>
<evidence type="ECO:0000259" key="12">
    <source>
        <dbReference type="Pfam" id="PF00999"/>
    </source>
</evidence>
<dbReference type="GO" id="GO:0015386">
    <property type="term" value="F:potassium:proton antiporter activity"/>
    <property type="evidence" value="ECO:0007669"/>
    <property type="project" value="TreeGrafter"/>
</dbReference>
<protein>
    <recommendedName>
        <fullName evidence="12">Cation/H+ exchanger transmembrane domain-containing protein</fullName>
    </recommendedName>
</protein>
<dbReference type="SUPFAM" id="SSF51206">
    <property type="entry name" value="cAMP-binding domain-like"/>
    <property type="match status" value="1"/>
</dbReference>
<feature type="transmembrane region" description="Helical" evidence="11">
    <location>
        <begin position="216"/>
        <end position="236"/>
    </location>
</feature>
<dbReference type="GO" id="GO:0015385">
    <property type="term" value="F:sodium:proton antiporter activity"/>
    <property type="evidence" value="ECO:0007669"/>
    <property type="project" value="InterPro"/>
</dbReference>
<name>A0AAD7XQ86_9STRA</name>
<sequence>MPGFSKVMLMLLRLGGLGPLVGCAVGWISQKLLSHVLNDALNEITITLLAAYGSFGLAEGVIGTSGVLSTVFCGMYLSRFGRGCVSATVEHTMHAFWQQLAHVANTAVFFLAGLIVAVKVLDTRSKELGDDCVKCGHHHDEHEGYYYYSHQSNDEHRMLGSHDANVDTDCHGFRAVDVLYLIELYVALHIIRAAVVGLSAPVLWRGVYGMTVPQAIVIIYGGLRGAVGLALALIIADTDDLPSKLQMRVLFHVSGIAVMTLCINGTTTAALLHFLGLDRKTRAEDAIFERVALDVDFEMDEEIREMSREKYLADADWRMVWRYLPVLSADVYWKRIRDGNVVLADLERVDLDRLTRPSDGDDVGLSRRGHQCQEKDHFFEQTTSSIEAICPGIFARADYPLPPLLRERWVKYHETYGGVLPRFASRPHAGRLSFVEILHAVQETATQKPHHVASTRSSTRAFTAVQSNPQRKPPPSADLVQHLTVSPMFRSLASQRQASSNKLEKANAHNNDDYTKKERSTTRTPQEIELASKSDDARLSSTAPSSTTTTTPAAVLRSYVADEVVPFNHRDSIACDVTSEARARCLWAIRAALQGSFGRGRLSASGLRLLVQNADEQSDNTERSLDGWERLKNADFARPPLLSWKLLMATSQLDRIPLVGRLRDSLHGFIFRHVAFMFEVAYNFVAAYESVRVEDIVKGDAAALRALENEIGVQIEMAEQAITDFVAVFPESANAVKTQLATQYMLVRMQHHFEEAHEHGKISEKEFGEATARVNASRLKLDSHPYTESQPPIESLIASVPFLADLPKSQVRALVRDSTVCRDELLVADTVLAKQGLSRLERRLDSAGRFGWFVIVRGSVEVTWATHVPPADAPPQDHAFDRASMNVDFGEVHHPHRIGKGETVGGSLILTAGSVCCLEEQLLDLPFLATYKTVSLVHAMFFDRKVMHAKARRNDALRRGLWWTVALGALPDYPVYSNLSARDLAAVGRSADFVEGPENPKLLAKLLAQQRANQGSPHYLASQQSLPPEPTPIQPPTTLDRTFSEKRDDDNDGADSSTFVHLEPNHALLLLQGQASVYDKDTPVEQDPEPLRVINAIDLVAIDVQLESRKLRLDACAKAFVLPLDPRTSHFRKSVDAFGTSSSCKQDDDYYDP</sequence>
<feature type="compositionally biased region" description="Basic and acidic residues" evidence="10">
    <location>
        <begin position="502"/>
        <end position="521"/>
    </location>
</feature>
<feature type="transmembrane region" description="Helical" evidence="11">
    <location>
        <begin position="7"/>
        <end position="29"/>
    </location>
</feature>
<feature type="compositionally biased region" description="Low complexity" evidence="10">
    <location>
        <begin position="540"/>
        <end position="551"/>
    </location>
</feature>
<evidence type="ECO:0000256" key="4">
    <source>
        <dbReference type="ARBA" id="ARBA00022692"/>
    </source>
</evidence>
<evidence type="ECO:0000256" key="7">
    <source>
        <dbReference type="ARBA" id="ARBA00023065"/>
    </source>
</evidence>
<dbReference type="Pfam" id="PF00999">
    <property type="entry name" value="Na_H_Exchanger"/>
    <property type="match status" value="1"/>
</dbReference>
<evidence type="ECO:0000256" key="1">
    <source>
        <dbReference type="ARBA" id="ARBA00004651"/>
    </source>
</evidence>
<feature type="transmembrane region" description="Helical" evidence="11">
    <location>
        <begin position="49"/>
        <end position="78"/>
    </location>
</feature>
<dbReference type="InterPro" id="IPR018422">
    <property type="entry name" value="Cation/H_exchanger_CPA1"/>
</dbReference>
<feature type="region of interest" description="Disordered" evidence="10">
    <location>
        <begin position="494"/>
        <end position="551"/>
    </location>
</feature>
<dbReference type="EMBL" id="JAQMWT010000110">
    <property type="protein sequence ID" value="KAJ8610286.1"/>
    <property type="molecule type" value="Genomic_DNA"/>
</dbReference>
<keyword evidence="14" id="KW-1185">Reference proteome</keyword>
<feature type="domain" description="Cation/H+ exchanger transmembrane" evidence="12">
    <location>
        <begin position="8"/>
        <end position="122"/>
    </location>
</feature>
<reference evidence="13" key="1">
    <citation type="submission" date="2023-01" db="EMBL/GenBank/DDBJ databases">
        <title>Metagenome sequencing of chrysophaentin producing Chrysophaeum taylorii.</title>
        <authorList>
            <person name="Davison J."/>
            <person name="Bewley C."/>
        </authorList>
    </citation>
    <scope>NUCLEOTIDE SEQUENCE</scope>
    <source>
        <strain evidence="13">NIES-1699</strain>
    </source>
</reference>
<keyword evidence="2" id="KW-0813">Transport</keyword>
<dbReference type="InterPro" id="IPR018490">
    <property type="entry name" value="cNMP-bd_dom_sf"/>
</dbReference>
<feature type="compositionally biased region" description="Polar residues" evidence="10">
    <location>
        <begin position="1017"/>
        <end position="1026"/>
    </location>
</feature>
<feature type="region of interest" description="Disordered" evidence="10">
    <location>
        <begin position="1017"/>
        <end position="1058"/>
    </location>
</feature>
<dbReference type="GO" id="GO:0005886">
    <property type="term" value="C:plasma membrane"/>
    <property type="evidence" value="ECO:0007669"/>
    <property type="project" value="UniProtKB-SubCell"/>
</dbReference>
<keyword evidence="9" id="KW-0739">Sodium transport</keyword>
<dbReference type="Proteomes" id="UP001230188">
    <property type="component" value="Unassembled WGS sequence"/>
</dbReference>
<keyword evidence="6" id="KW-0915">Sodium</keyword>
<feature type="transmembrane region" description="Helical" evidence="11">
    <location>
        <begin position="256"/>
        <end position="275"/>
    </location>
</feature>
<dbReference type="InterPro" id="IPR014710">
    <property type="entry name" value="RmlC-like_jellyroll"/>
</dbReference>
<comment type="subcellular location">
    <subcellularLocation>
        <location evidence="1">Cell membrane</location>
        <topology evidence="1">Multi-pass membrane protein</topology>
    </subcellularLocation>
</comment>
<dbReference type="GO" id="GO:0051453">
    <property type="term" value="P:regulation of intracellular pH"/>
    <property type="evidence" value="ECO:0007669"/>
    <property type="project" value="TreeGrafter"/>
</dbReference>
<evidence type="ECO:0000256" key="3">
    <source>
        <dbReference type="ARBA" id="ARBA00022475"/>
    </source>
</evidence>
<keyword evidence="3" id="KW-1003">Cell membrane</keyword>
<evidence type="ECO:0000256" key="6">
    <source>
        <dbReference type="ARBA" id="ARBA00023053"/>
    </source>
</evidence>
<keyword evidence="4 11" id="KW-0812">Transmembrane</keyword>
<dbReference type="InterPro" id="IPR006153">
    <property type="entry name" value="Cation/H_exchanger_TM"/>
</dbReference>
<dbReference type="GO" id="GO:0098719">
    <property type="term" value="P:sodium ion import across plasma membrane"/>
    <property type="evidence" value="ECO:0007669"/>
    <property type="project" value="TreeGrafter"/>
</dbReference>
<keyword evidence="7" id="KW-0406">Ion transport</keyword>
<evidence type="ECO:0000256" key="11">
    <source>
        <dbReference type="SAM" id="Phobius"/>
    </source>
</evidence>
<proteinExistence type="predicted"/>
<evidence type="ECO:0000256" key="8">
    <source>
        <dbReference type="ARBA" id="ARBA00023136"/>
    </source>
</evidence>
<evidence type="ECO:0000256" key="2">
    <source>
        <dbReference type="ARBA" id="ARBA00022448"/>
    </source>
</evidence>